<gene>
    <name evidence="4" type="primary">Fat4</name>
    <name evidence="4" type="ORF">AWC38_SpisGene24858</name>
</gene>
<keyword evidence="5" id="KW-1185">Reference proteome</keyword>
<protein>
    <submittedName>
        <fullName evidence="4">Protocadherin Fat 4</fullName>
    </submittedName>
</protein>
<dbReference type="InterPro" id="IPR001881">
    <property type="entry name" value="EGF-like_Ca-bd_dom"/>
</dbReference>
<dbReference type="STRING" id="50429.A0A2B4R3Q1"/>
<feature type="disulfide bond" evidence="2">
    <location>
        <begin position="170"/>
        <end position="179"/>
    </location>
</feature>
<organism evidence="4 5">
    <name type="scientific">Stylophora pistillata</name>
    <name type="common">Smooth cauliflower coral</name>
    <dbReference type="NCBI Taxonomy" id="50429"/>
    <lineage>
        <taxon>Eukaryota</taxon>
        <taxon>Metazoa</taxon>
        <taxon>Cnidaria</taxon>
        <taxon>Anthozoa</taxon>
        <taxon>Hexacorallia</taxon>
        <taxon>Scleractinia</taxon>
        <taxon>Astrocoeniina</taxon>
        <taxon>Pocilloporidae</taxon>
        <taxon>Stylophora</taxon>
    </lineage>
</organism>
<dbReference type="Proteomes" id="UP000225706">
    <property type="component" value="Unassembled WGS sequence"/>
</dbReference>
<name>A0A2B4R3Q1_STYPI</name>
<accession>A0A2B4R3Q1</accession>
<keyword evidence="2" id="KW-0245">EGF-like domain</keyword>
<dbReference type="PROSITE" id="PS50026">
    <property type="entry name" value="EGF_3"/>
    <property type="match status" value="1"/>
</dbReference>
<proteinExistence type="predicted"/>
<dbReference type="SMART" id="SM00181">
    <property type="entry name" value="EGF"/>
    <property type="match status" value="1"/>
</dbReference>
<evidence type="ECO:0000313" key="4">
    <source>
        <dbReference type="EMBL" id="PFX11419.1"/>
    </source>
</evidence>
<dbReference type="Gene3D" id="2.10.25.10">
    <property type="entry name" value="Laminin"/>
    <property type="match status" value="1"/>
</dbReference>
<comment type="caution">
    <text evidence="2">Lacks conserved residue(s) required for the propagation of feature annotation.</text>
</comment>
<dbReference type="GO" id="GO:0005509">
    <property type="term" value="F:calcium ion binding"/>
    <property type="evidence" value="ECO:0007669"/>
    <property type="project" value="InterPro"/>
</dbReference>
<comment type="caution">
    <text evidence="4">The sequence shown here is derived from an EMBL/GenBank/DDBJ whole genome shotgun (WGS) entry which is preliminary data.</text>
</comment>
<feature type="disulfide bond" evidence="2">
    <location>
        <begin position="151"/>
        <end position="168"/>
    </location>
</feature>
<reference evidence="5" key="1">
    <citation type="journal article" date="2017" name="bioRxiv">
        <title>Comparative analysis of the genomes of Stylophora pistillata and Acropora digitifera provides evidence for extensive differences between species of corals.</title>
        <authorList>
            <person name="Voolstra C.R."/>
            <person name="Li Y."/>
            <person name="Liew Y.J."/>
            <person name="Baumgarten S."/>
            <person name="Zoccola D."/>
            <person name="Flot J.-F."/>
            <person name="Tambutte S."/>
            <person name="Allemand D."/>
            <person name="Aranda M."/>
        </authorList>
    </citation>
    <scope>NUCLEOTIDE SEQUENCE [LARGE SCALE GENOMIC DNA]</scope>
</reference>
<dbReference type="SUPFAM" id="SSF57196">
    <property type="entry name" value="EGF/Laminin"/>
    <property type="match status" value="1"/>
</dbReference>
<feature type="domain" description="EGF-like" evidence="3">
    <location>
        <begin position="142"/>
        <end position="180"/>
    </location>
</feature>
<dbReference type="FunFam" id="2.10.25.10:FF:000404">
    <property type="entry name" value="Weary, isoform B"/>
    <property type="match status" value="1"/>
</dbReference>
<dbReference type="PROSITE" id="PS00022">
    <property type="entry name" value="EGF_1"/>
    <property type="match status" value="1"/>
</dbReference>
<dbReference type="SMART" id="SM00179">
    <property type="entry name" value="EGF_CA"/>
    <property type="match status" value="1"/>
</dbReference>
<dbReference type="InterPro" id="IPR000742">
    <property type="entry name" value="EGF"/>
</dbReference>
<dbReference type="EMBL" id="LSMT01002562">
    <property type="protein sequence ID" value="PFX11419.1"/>
    <property type="molecule type" value="Genomic_DNA"/>
</dbReference>
<dbReference type="Pfam" id="PF00008">
    <property type="entry name" value="EGF"/>
    <property type="match status" value="1"/>
</dbReference>
<dbReference type="CDD" id="cd00054">
    <property type="entry name" value="EGF_CA"/>
    <property type="match status" value="1"/>
</dbReference>
<dbReference type="AlphaFoldDB" id="A0A2B4R3Q1"/>
<sequence length="195" mass="21614">MAEIVLKQKMVSSVTAKRSFRDYGAKKRTRANPTPATMEERVQNREITTRALVEEDTQATSVKLLTAVCPILVNMVGPVRRRKEALFVPVLPATEGHFATKENHVIQTHATTEEDVCQHLKGSSVDVRQDTEEKHAQVGCNEEDECQPNPCQNGGRCVAHYFGGGFDCECPLGFRGTTCQGRLIFNLPVLDRNSA</sequence>
<evidence type="ECO:0000256" key="2">
    <source>
        <dbReference type="PROSITE-ProRule" id="PRU00076"/>
    </source>
</evidence>
<keyword evidence="1 2" id="KW-1015">Disulfide bond</keyword>
<evidence type="ECO:0000259" key="3">
    <source>
        <dbReference type="PROSITE" id="PS50026"/>
    </source>
</evidence>
<evidence type="ECO:0000256" key="1">
    <source>
        <dbReference type="ARBA" id="ARBA00023157"/>
    </source>
</evidence>
<evidence type="ECO:0000313" key="5">
    <source>
        <dbReference type="Proteomes" id="UP000225706"/>
    </source>
</evidence>
<dbReference type="PROSITE" id="PS01186">
    <property type="entry name" value="EGF_2"/>
    <property type="match status" value="1"/>
</dbReference>